<dbReference type="RefSeq" id="WP_380975199.1">
    <property type="nucleotide sequence ID" value="NZ_JBHTEF010000001.1"/>
</dbReference>
<feature type="compositionally biased region" description="Polar residues" evidence="1">
    <location>
        <begin position="284"/>
        <end position="300"/>
    </location>
</feature>
<sequence>MAASRFQSPAQREAAALPPAAQPVVVQVARGDLVNRATMMATAAPDDPRKLALPSVDGVAVVTGAGVPEGGLLTSGSVATWVNGRPVIALRGPFPLYRDIGEGDSGEDVRMLQQALADLGYGISPDGDFGAHTAQCVKDLYASVGSAAPERSVEEEAPTDASGAGSPADNASGSSGTGAPTAGTPSSSSTTPRARTPRTQIYVPASEVAVLPGLPARVGATPGVGTILDADTATLTLTGDSLSLTGKVPGDVAARLSTGTTGTAQAGDQPVPVRVETVVGPAEATSSSESGSQDAGTDPSQSVVVFAPVQGALPAEWAGNEQVLVTLDLSAPVTDALLVPQRAVATDASGGTSVLLRQPDGSFTQTPVDVRSCVGGTCALAEATGVSEGATLRVDR</sequence>
<dbReference type="Gene3D" id="1.10.101.10">
    <property type="entry name" value="PGBD-like superfamily/PGBD"/>
    <property type="match status" value="1"/>
</dbReference>
<dbReference type="Proteomes" id="UP001596527">
    <property type="component" value="Unassembled WGS sequence"/>
</dbReference>
<dbReference type="EMBL" id="JBHTEF010000001">
    <property type="protein sequence ID" value="MFC7581689.1"/>
    <property type="molecule type" value="Genomic_DNA"/>
</dbReference>
<evidence type="ECO:0000313" key="4">
    <source>
        <dbReference type="Proteomes" id="UP001596527"/>
    </source>
</evidence>
<feature type="region of interest" description="Disordered" evidence="1">
    <location>
        <begin position="147"/>
        <end position="198"/>
    </location>
</feature>
<comment type="caution">
    <text evidence="3">The sequence shown here is derived from an EMBL/GenBank/DDBJ whole genome shotgun (WGS) entry which is preliminary data.</text>
</comment>
<name>A0ABW2SP67_9ACTO</name>
<evidence type="ECO:0000313" key="3">
    <source>
        <dbReference type="EMBL" id="MFC7581689.1"/>
    </source>
</evidence>
<accession>A0ABW2SP67</accession>
<dbReference type="SUPFAM" id="SSF47090">
    <property type="entry name" value="PGBD-like"/>
    <property type="match status" value="1"/>
</dbReference>
<keyword evidence="4" id="KW-1185">Reference proteome</keyword>
<feature type="region of interest" description="Disordered" evidence="1">
    <location>
        <begin position="280"/>
        <end position="300"/>
    </location>
</feature>
<gene>
    <name evidence="3" type="ORF">ACFQWG_10835</name>
</gene>
<proteinExistence type="predicted"/>
<protein>
    <submittedName>
        <fullName evidence="3">Peptidoglycan-binding protein</fullName>
    </submittedName>
</protein>
<dbReference type="Pfam" id="PF01471">
    <property type="entry name" value="PG_binding_1"/>
    <property type="match status" value="1"/>
</dbReference>
<dbReference type="InterPro" id="IPR036366">
    <property type="entry name" value="PGBDSf"/>
</dbReference>
<evidence type="ECO:0000256" key="1">
    <source>
        <dbReference type="SAM" id="MobiDB-lite"/>
    </source>
</evidence>
<organism evidence="3 4">
    <name type="scientific">Schaalia naturae</name>
    <dbReference type="NCBI Taxonomy" id="635203"/>
    <lineage>
        <taxon>Bacteria</taxon>
        <taxon>Bacillati</taxon>
        <taxon>Actinomycetota</taxon>
        <taxon>Actinomycetes</taxon>
        <taxon>Actinomycetales</taxon>
        <taxon>Actinomycetaceae</taxon>
        <taxon>Schaalia</taxon>
    </lineage>
</organism>
<dbReference type="InterPro" id="IPR002477">
    <property type="entry name" value="Peptidoglycan-bd-like"/>
</dbReference>
<reference evidence="4" key="1">
    <citation type="journal article" date="2019" name="Int. J. Syst. Evol. Microbiol.">
        <title>The Global Catalogue of Microorganisms (GCM) 10K type strain sequencing project: providing services to taxonomists for standard genome sequencing and annotation.</title>
        <authorList>
            <consortium name="The Broad Institute Genomics Platform"/>
            <consortium name="The Broad Institute Genome Sequencing Center for Infectious Disease"/>
            <person name="Wu L."/>
            <person name="Ma J."/>
        </authorList>
    </citation>
    <scope>NUCLEOTIDE SEQUENCE [LARGE SCALE GENOMIC DNA]</scope>
    <source>
        <strain evidence="4">CCUG 56698</strain>
    </source>
</reference>
<evidence type="ECO:0000259" key="2">
    <source>
        <dbReference type="Pfam" id="PF01471"/>
    </source>
</evidence>
<feature type="compositionally biased region" description="Low complexity" evidence="1">
    <location>
        <begin position="171"/>
        <end position="198"/>
    </location>
</feature>
<dbReference type="InterPro" id="IPR036365">
    <property type="entry name" value="PGBD-like_sf"/>
</dbReference>
<feature type="domain" description="Peptidoglycan binding-like" evidence="2">
    <location>
        <begin position="105"/>
        <end position="139"/>
    </location>
</feature>